<reference evidence="2 3" key="1">
    <citation type="submission" date="2024-03" db="EMBL/GenBank/DDBJ databases">
        <authorList>
            <person name="Brejova B."/>
        </authorList>
    </citation>
    <scope>NUCLEOTIDE SEQUENCE [LARGE SCALE GENOMIC DNA]</scope>
    <source>
        <strain evidence="2 3">CBS 14171</strain>
    </source>
</reference>
<feature type="transmembrane region" description="Helical" evidence="1">
    <location>
        <begin position="108"/>
        <end position="129"/>
    </location>
</feature>
<feature type="transmembrane region" description="Helical" evidence="1">
    <location>
        <begin position="20"/>
        <end position="50"/>
    </location>
</feature>
<accession>A0ABP0ZST0</accession>
<dbReference type="GeneID" id="92209822"/>
<evidence type="ECO:0000313" key="3">
    <source>
        <dbReference type="Proteomes" id="UP001497383"/>
    </source>
</evidence>
<gene>
    <name evidence="2" type="ORF">LODBEIA_P46260</name>
</gene>
<feature type="transmembrane region" description="Helical" evidence="1">
    <location>
        <begin position="62"/>
        <end position="79"/>
    </location>
</feature>
<evidence type="ECO:0000313" key="2">
    <source>
        <dbReference type="EMBL" id="CAK9440577.1"/>
    </source>
</evidence>
<keyword evidence="3" id="KW-1185">Reference proteome</keyword>
<dbReference type="RefSeq" id="XP_066831564.1">
    <property type="nucleotide sequence ID" value="XM_066974868.1"/>
</dbReference>
<proteinExistence type="predicted"/>
<evidence type="ECO:0000256" key="1">
    <source>
        <dbReference type="SAM" id="Phobius"/>
    </source>
</evidence>
<name>A0ABP0ZST0_9ASCO</name>
<dbReference type="Proteomes" id="UP001497383">
    <property type="component" value="Chromosome 5"/>
</dbReference>
<organism evidence="2 3">
    <name type="scientific">Lodderomyces beijingensis</name>
    <dbReference type="NCBI Taxonomy" id="1775926"/>
    <lineage>
        <taxon>Eukaryota</taxon>
        <taxon>Fungi</taxon>
        <taxon>Dikarya</taxon>
        <taxon>Ascomycota</taxon>
        <taxon>Saccharomycotina</taxon>
        <taxon>Pichiomycetes</taxon>
        <taxon>Debaryomycetaceae</taxon>
        <taxon>Candida/Lodderomyces clade</taxon>
        <taxon>Lodderomyces</taxon>
    </lineage>
</organism>
<keyword evidence="1" id="KW-1133">Transmembrane helix</keyword>
<keyword evidence="1" id="KW-0812">Transmembrane</keyword>
<dbReference type="EMBL" id="OZ022409">
    <property type="protein sequence ID" value="CAK9440577.1"/>
    <property type="molecule type" value="Genomic_DNA"/>
</dbReference>
<protein>
    <submittedName>
        <fullName evidence="2">Uncharacterized protein</fullName>
    </submittedName>
</protein>
<sequence length="206" mass="22963">MFTTQPIWENLISGISTYPYYYINISVSLASLLFNLCSFNLVVLIVWNVVITTATIIPQPHAQSGIVLVISILLSHFTSGQPQVRDLSEKRQTANINLKSLAIRLMQYYQYSLVVISVWLVVVGTNTTINIQDLNSARTSHAEFLSELLLNHNRSQENVSRCLALVEIIVVNCCSVLNVFAFVLIPVVLNCAYARRLGPSGLNFTS</sequence>
<feature type="transmembrane region" description="Helical" evidence="1">
    <location>
        <begin position="162"/>
        <end position="189"/>
    </location>
</feature>
<keyword evidence="1" id="KW-0472">Membrane</keyword>